<evidence type="ECO:0000256" key="12">
    <source>
        <dbReference type="ARBA" id="ARBA00022918"/>
    </source>
</evidence>
<evidence type="ECO:0000256" key="14">
    <source>
        <dbReference type="ARBA" id="ARBA00023125"/>
    </source>
</evidence>
<dbReference type="GO" id="GO:0046872">
    <property type="term" value="F:metal ion binding"/>
    <property type="evidence" value="ECO:0007669"/>
    <property type="project" value="UniProtKB-KW"/>
</dbReference>
<evidence type="ECO:0000256" key="6">
    <source>
        <dbReference type="ARBA" id="ARBA00022723"/>
    </source>
</evidence>
<dbReference type="InterPro" id="IPR041373">
    <property type="entry name" value="RT_RNaseH"/>
</dbReference>
<dbReference type="FunFam" id="3.30.70.270:FF:000020">
    <property type="entry name" value="Transposon Tf2-6 polyprotein-like Protein"/>
    <property type="match status" value="1"/>
</dbReference>
<dbReference type="STRING" id="74649.A0A2P6PD65"/>
<dbReference type="PROSITE" id="PS50878">
    <property type="entry name" value="RT_POL"/>
    <property type="match status" value="1"/>
</dbReference>
<accession>A0A2P6PD65</accession>
<dbReference type="Pfam" id="PF17921">
    <property type="entry name" value="Integrase_H2C2"/>
    <property type="match status" value="1"/>
</dbReference>
<keyword evidence="15" id="KW-0233">DNA recombination</keyword>
<dbReference type="GO" id="GO:0015074">
    <property type="term" value="P:DNA integration"/>
    <property type="evidence" value="ECO:0007669"/>
    <property type="project" value="UniProtKB-KW"/>
</dbReference>
<comment type="caution">
    <text evidence="17">The sequence shown here is derived from an EMBL/GenBank/DDBJ whole genome shotgun (WGS) entry which is preliminary data.</text>
</comment>
<dbReference type="Pfam" id="PF24626">
    <property type="entry name" value="SH3_Tf2-1"/>
    <property type="match status" value="1"/>
</dbReference>
<evidence type="ECO:0000256" key="11">
    <source>
        <dbReference type="ARBA" id="ARBA00022908"/>
    </source>
</evidence>
<dbReference type="Pfam" id="PF17917">
    <property type="entry name" value="RT_RNaseH"/>
    <property type="match status" value="1"/>
</dbReference>
<dbReference type="FunFam" id="3.10.10.10:FF:000007">
    <property type="entry name" value="Retrovirus-related Pol polyprotein from transposon 17.6-like Protein"/>
    <property type="match status" value="1"/>
</dbReference>
<dbReference type="Gene3D" id="3.30.70.270">
    <property type="match status" value="2"/>
</dbReference>
<dbReference type="EMBL" id="PDCK01000045">
    <property type="protein sequence ID" value="PRQ19855.1"/>
    <property type="molecule type" value="Genomic_DNA"/>
</dbReference>
<dbReference type="GO" id="GO:0004190">
    <property type="term" value="F:aspartic-type endopeptidase activity"/>
    <property type="evidence" value="ECO:0007669"/>
    <property type="project" value="UniProtKB-KW"/>
</dbReference>
<evidence type="ECO:0000256" key="3">
    <source>
        <dbReference type="ARBA" id="ARBA00022679"/>
    </source>
</evidence>
<gene>
    <name evidence="17" type="ORF">RchiOBHm_Chr7g0221891</name>
</gene>
<keyword evidence="6" id="KW-0479">Metal-binding</keyword>
<dbReference type="GO" id="GO:0003964">
    <property type="term" value="F:RNA-directed DNA polymerase activity"/>
    <property type="evidence" value="ECO:0007669"/>
    <property type="project" value="UniProtKB-KW"/>
</dbReference>
<keyword evidence="9 17" id="KW-0378">Hydrolase</keyword>
<dbReference type="InterPro" id="IPR050951">
    <property type="entry name" value="Retrovirus_Pol_polyprotein"/>
</dbReference>
<evidence type="ECO:0000313" key="17">
    <source>
        <dbReference type="EMBL" id="PRQ19855.1"/>
    </source>
</evidence>
<keyword evidence="11" id="KW-0229">DNA integration</keyword>
<dbReference type="Gene3D" id="3.10.10.10">
    <property type="entry name" value="HIV Type 1 Reverse Transcriptase, subunit A, domain 1"/>
    <property type="match status" value="1"/>
</dbReference>
<dbReference type="PANTHER" id="PTHR37984">
    <property type="entry name" value="PROTEIN CBG26694"/>
    <property type="match status" value="1"/>
</dbReference>
<keyword evidence="14" id="KW-0238">DNA-binding</keyword>
<protein>
    <recommendedName>
        <fullName evidence="1">RNA-directed DNA polymerase</fullName>
        <ecNumber evidence="1">2.7.7.49</ecNumber>
    </recommendedName>
</protein>
<evidence type="ECO:0000256" key="10">
    <source>
        <dbReference type="ARBA" id="ARBA00022842"/>
    </source>
</evidence>
<dbReference type="SUPFAM" id="SSF56672">
    <property type="entry name" value="DNA/RNA polymerases"/>
    <property type="match status" value="1"/>
</dbReference>
<dbReference type="FunFam" id="3.10.20.370:FF:000001">
    <property type="entry name" value="Retrovirus-related Pol polyprotein from transposon 17.6-like protein"/>
    <property type="match status" value="1"/>
</dbReference>
<proteinExistence type="predicted"/>
<dbReference type="GO" id="GO:0003887">
    <property type="term" value="F:DNA-directed DNA polymerase activity"/>
    <property type="evidence" value="ECO:0007669"/>
    <property type="project" value="UniProtKB-KW"/>
</dbReference>
<dbReference type="AlphaFoldDB" id="A0A2P6PD65"/>
<dbReference type="Gene3D" id="3.10.20.370">
    <property type="match status" value="1"/>
</dbReference>
<evidence type="ECO:0000256" key="13">
    <source>
        <dbReference type="ARBA" id="ARBA00022932"/>
    </source>
</evidence>
<dbReference type="SUPFAM" id="SSF53098">
    <property type="entry name" value="Ribonuclease H-like"/>
    <property type="match status" value="1"/>
</dbReference>
<dbReference type="Pfam" id="PF08284">
    <property type="entry name" value="RVP_2"/>
    <property type="match status" value="1"/>
</dbReference>
<dbReference type="OMA" id="VQWDIIT"/>
<dbReference type="GO" id="GO:0006508">
    <property type="term" value="P:proteolysis"/>
    <property type="evidence" value="ECO:0007669"/>
    <property type="project" value="UniProtKB-KW"/>
</dbReference>
<dbReference type="InterPro" id="IPR043128">
    <property type="entry name" value="Rev_trsase/Diguanyl_cyclase"/>
</dbReference>
<name>A0A2P6PD65_ROSCH</name>
<evidence type="ECO:0000313" key="18">
    <source>
        <dbReference type="Proteomes" id="UP000238479"/>
    </source>
</evidence>
<keyword evidence="7" id="KW-0064">Aspartyl protease</keyword>
<dbReference type="GO" id="GO:0003677">
    <property type="term" value="F:DNA binding"/>
    <property type="evidence" value="ECO:0007669"/>
    <property type="project" value="UniProtKB-KW"/>
</dbReference>
<dbReference type="PANTHER" id="PTHR37984:SF5">
    <property type="entry name" value="PROTEIN NYNRIN-LIKE"/>
    <property type="match status" value="1"/>
</dbReference>
<keyword evidence="13" id="KW-0239">DNA-directed DNA polymerase</keyword>
<feature type="domain" description="Reverse transcriptase" evidence="16">
    <location>
        <begin position="166"/>
        <end position="345"/>
    </location>
</feature>
<evidence type="ECO:0000256" key="15">
    <source>
        <dbReference type="ARBA" id="ARBA00023172"/>
    </source>
</evidence>
<dbReference type="InterPro" id="IPR012337">
    <property type="entry name" value="RNaseH-like_sf"/>
</dbReference>
<dbReference type="Gene3D" id="3.30.420.10">
    <property type="entry name" value="Ribonuclease H-like superfamily/Ribonuclease H"/>
    <property type="match status" value="1"/>
</dbReference>
<dbReference type="CDD" id="cd09274">
    <property type="entry name" value="RNase_HI_RT_Ty3"/>
    <property type="match status" value="1"/>
</dbReference>
<keyword evidence="4 17" id="KW-0548">Nucleotidyltransferase</keyword>
<evidence type="ECO:0000256" key="1">
    <source>
        <dbReference type="ARBA" id="ARBA00012493"/>
    </source>
</evidence>
<evidence type="ECO:0000256" key="2">
    <source>
        <dbReference type="ARBA" id="ARBA00022670"/>
    </source>
</evidence>
<keyword evidence="8" id="KW-0255">Endonuclease</keyword>
<keyword evidence="3 17" id="KW-0808">Transferase</keyword>
<dbReference type="InterPro" id="IPR043502">
    <property type="entry name" value="DNA/RNA_pol_sf"/>
</dbReference>
<dbReference type="Pfam" id="PF00078">
    <property type="entry name" value="RVT_1"/>
    <property type="match status" value="1"/>
</dbReference>
<keyword evidence="2" id="KW-0645">Protease</keyword>
<dbReference type="InterPro" id="IPR000477">
    <property type="entry name" value="RT_dom"/>
</dbReference>
<dbReference type="Proteomes" id="UP000238479">
    <property type="component" value="Chromosome 7"/>
</dbReference>
<dbReference type="Gramene" id="PRQ19855">
    <property type="protein sequence ID" value="PRQ19855"/>
    <property type="gene ID" value="RchiOBHm_Chr7g0221891"/>
</dbReference>
<keyword evidence="5" id="KW-0540">Nuclease</keyword>
<sequence length="1024" mass="117245">MLGCLLLVSRMPEWKLDMFCDACPIVIGGKEFTAALIVLADHKYDVILGIDWLRPNHAMIDCFEMVVSFHIPGQPVFRYRCLRSDTALRAGFLAHVETVSCTAVMAEIAVVSEYSDVFQEIPGLPPIREVDFAIDVIPGTAPVSMAPFRMAPTELKELKEQIDGLLEQGFIRPSTSPWGAPVVFAKKKDGSLRLCVDYRQLNKVTIKNRYPLPRIDDLFDQLKEAAVFSKIDLRSGYHQLRVKDDDVPKTAFRTRYGHFEFVVMPFGLTNAPAAFMDLMNRMFSPYLDKFVVVFVDDILIYSKTLEDHDKHLRIVLQLLREEKLFAKFEKCEFWQREIKFLGHVVSKDGVSVDPSKVEAVMNWGQPTTVTEVRSFLGLAGYYRRFIEGFSSIASALTKLTRKNVQFVWTEECERAFNELKARLTTAPVLTIPTSGGGLVIYSDASHQGLGCVLMQHGGVVAYGSRQLKVHERNYPTHDLELAAVVFALKIWRHYLYGEKFELFSDHKSLKYLFSQKELNMRQRRWMELMKDYDFTLEYHPGKANVVADALSRKPRGIVASIMVQEWLMLETASEFDLVQARVENGSFLGSITVQPTLISRIIQGQTGDEFSRAKLAELAADSSIGVPSEWSVGTDGGLRMNHRLYVPDRVDLKGEILREGHRSRYTVHPGSTKMYRDLRRQFWWNRMKRDVAEYVSKCLTCQRVKAEHQRPAGMLKPLPIPVWKWEQISMDFVTGLPRSKRSHDAVWVIVDRLTKSAHFLPVSMTYSVDMLCELYIEVLEDMLRACVLDFKGSWEDHLPLIEFSYNNSYHSSIGMAPYEALYGRPCRSPICWAEAGDKVLLGPEIVQETSDKISVIRDRIRTAQSRQKSYADLKRRQVEFKEGDHVFLKVSPMKGVVRFGKKGKLSPRFVGPFEILERVGDLAYRLALPPTMSGVHNVFHVSMLRKYVQDESHVIDYGTIEVHADTTFVVEPVRILDRSTKQLRRKEVDLVKVLWSHHDEGDASWELESDMRAKYPQLFVDEQA</sequence>
<dbReference type="InterPro" id="IPR021109">
    <property type="entry name" value="Peptidase_aspartic_dom_sf"/>
</dbReference>
<dbReference type="InterPro" id="IPR056924">
    <property type="entry name" value="SH3_Tf2-1"/>
</dbReference>
<evidence type="ECO:0000256" key="5">
    <source>
        <dbReference type="ARBA" id="ARBA00022722"/>
    </source>
</evidence>
<dbReference type="GO" id="GO:0006310">
    <property type="term" value="P:DNA recombination"/>
    <property type="evidence" value="ECO:0007669"/>
    <property type="project" value="UniProtKB-KW"/>
</dbReference>
<dbReference type="CDD" id="cd01647">
    <property type="entry name" value="RT_LTR"/>
    <property type="match status" value="1"/>
</dbReference>
<evidence type="ECO:0000259" key="16">
    <source>
        <dbReference type="PROSITE" id="PS50878"/>
    </source>
</evidence>
<dbReference type="Gene3D" id="2.40.70.10">
    <property type="entry name" value="Acid Proteases"/>
    <property type="match status" value="1"/>
</dbReference>
<keyword evidence="18" id="KW-1185">Reference proteome</keyword>
<dbReference type="GO" id="GO:0004519">
    <property type="term" value="F:endonuclease activity"/>
    <property type="evidence" value="ECO:0007669"/>
    <property type="project" value="UniProtKB-KW"/>
</dbReference>
<evidence type="ECO:0000256" key="7">
    <source>
        <dbReference type="ARBA" id="ARBA00022750"/>
    </source>
</evidence>
<evidence type="ECO:0000256" key="8">
    <source>
        <dbReference type="ARBA" id="ARBA00022759"/>
    </source>
</evidence>
<dbReference type="InterPro" id="IPR036397">
    <property type="entry name" value="RNaseH_sf"/>
</dbReference>
<dbReference type="Gene3D" id="1.10.340.70">
    <property type="match status" value="1"/>
</dbReference>
<organism evidence="17 18">
    <name type="scientific">Rosa chinensis</name>
    <name type="common">China rose</name>
    <dbReference type="NCBI Taxonomy" id="74649"/>
    <lineage>
        <taxon>Eukaryota</taxon>
        <taxon>Viridiplantae</taxon>
        <taxon>Streptophyta</taxon>
        <taxon>Embryophyta</taxon>
        <taxon>Tracheophyta</taxon>
        <taxon>Spermatophyta</taxon>
        <taxon>Magnoliopsida</taxon>
        <taxon>eudicotyledons</taxon>
        <taxon>Gunneridae</taxon>
        <taxon>Pentapetalae</taxon>
        <taxon>rosids</taxon>
        <taxon>fabids</taxon>
        <taxon>Rosales</taxon>
        <taxon>Rosaceae</taxon>
        <taxon>Rosoideae</taxon>
        <taxon>Rosoideae incertae sedis</taxon>
        <taxon>Rosa</taxon>
    </lineage>
</organism>
<evidence type="ECO:0000256" key="4">
    <source>
        <dbReference type="ARBA" id="ARBA00022695"/>
    </source>
</evidence>
<reference evidence="17 18" key="1">
    <citation type="journal article" date="2018" name="Nat. Genet.">
        <title>The Rosa genome provides new insights in the design of modern roses.</title>
        <authorList>
            <person name="Bendahmane M."/>
        </authorList>
    </citation>
    <scope>NUCLEOTIDE SEQUENCE [LARGE SCALE GENOMIC DNA]</scope>
    <source>
        <strain evidence="18">cv. Old Blush</strain>
    </source>
</reference>
<evidence type="ECO:0000256" key="9">
    <source>
        <dbReference type="ARBA" id="ARBA00022801"/>
    </source>
</evidence>
<dbReference type="EC" id="2.7.7.49" evidence="1"/>
<dbReference type="InterPro" id="IPR041588">
    <property type="entry name" value="Integrase_H2C2"/>
</dbReference>
<keyword evidence="10" id="KW-0460">Magnesium</keyword>
<keyword evidence="12" id="KW-0695">RNA-directed DNA polymerase</keyword>